<dbReference type="Proteomes" id="UP000606115">
    <property type="component" value="Unassembled WGS sequence"/>
</dbReference>
<gene>
    <name evidence="3" type="ORF">GCM10007173_13790</name>
</gene>
<dbReference type="SUPFAM" id="SSF52540">
    <property type="entry name" value="P-loop containing nucleoside triphosphate hydrolases"/>
    <property type="match status" value="1"/>
</dbReference>
<dbReference type="InterPro" id="IPR027417">
    <property type="entry name" value="P-loop_NTPase"/>
</dbReference>
<reference evidence="4" key="1">
    <citation type="journal article" date="2019" name="Int. J. Syst. Evol. Microbiol.">
        <title>The Global Catalogue of Microorganisms (GCM) 10K type strain sequencing project: providing services to taxonomists for standard genome sequencing and annotation.</title>
        <authorList>
            <consortium name="The Broad Institute Genomics Platform"/>
            <consortium name="The Broad Institute Genome Sequencing Center for Infectious Disease"/>
            <person name="Wu L."/>
            <person name="Ma J."/>
        </authorList>
    </citation>
    <scope>NUCLEOTIDE SEQUENCE [LARGE SCALE GENOMIC DNA]</scope>
    <source>
        <strain evidence="4">CGMCC 1.3685</strain>
    </source>
</reference>
<evidence type="ECO:0000259" key="2">
    <source>
        <dbReference type="Pfam" id="PF13476"/>
    </source>
</evidence>
<dbReference type="RefSeq" id="WP_188684651.1">
    <property type="nucleotide sequence ID" value="NZ_BMKX01000002.1"/>
</dbReference>
<evidence type="ECO:0000313" key="4">
    <source>
        <dbReference type="Proteomes" id="UP000606115"/>
    </source>
</evidence>
<keyword evidence="1" id="KW-0175">Coiled coil</keyword>
<proteinExistence type="predicted"/>
<sequence>MSNTAQQRVRALKVDNFMRLRTLDIQFDGHTMTLSGRNEQGKSTVLNSIVWALGGGAAGKKFPNPIHNGETKATVEVTLDDFVVTRTASVDRKTSTLTVTSRDGSQKYASPQKLLDALIGKLSFDPLEFSRMNDKDQLAVLLDCVDLGFDLQELEADRKSTFEERTFVNREVKSLDAQVQGIDAPDEAPALVDVGVLMQELTAAQRAYADVDSAIRDVSSWEMKLIDVQTALDRARQVSVDLLAARDDHRDPDEIQEQIAGSTEANKAGELIRQKAIFSDQLKAKTAEADELSNKIKALDKKKSDALAKAEMPIDGLGLDENGVTFQGQPLSQASSAGLTKVSVAMAISLNPNLRLAYIRDGSLLDSENMKIIQDMAEACDFMVLIEVVDESGEVGIVIEDGMVATDPEW</sequence>
<evidence type="ECO:0000256" key="1">
    <source>
        <dbReference type="SAM" id="Coils"/>
    </source>
</evidence>
<dbReference type="InterPro" id="IPR038729">
    <property type="entry name" value="Rad50/SbcC_AAA"/>
</dbReference>
<comment type="caution">
    <text evidence="3">The sequence shown here is derived from an EMBL/GenBank/DDBJ whole genome shotgun (WGS) entry which is preliminary data.</text>
</comment>
<feature type="domain" description="Rad50/SbcC-type AAA" evidence="2">
    <location>
        <begin position="12"/>
        <end position="302"/>
    </location>
</feature>
<evidence type="ECO:0000313" key="3">
    <source>
        <dbReference type="EMBL" id="GGJ56214.1"/>
    </source>
</evidence>
<dbReference type="Gene3D" id="3.40.50.300">
    <property type="entry name" value="P-loop containing nucleotide triphosphate hydrolases"/>
    <property type="match status" value="1"/>
</dbReference>
<dbReference type="GeneID" id="303303752"/>
<organism evidence="3 4">
    <name type="scientific">Glutamicibacter ardleyensis</name>
    <dbReference type="NCBI Taxonomy" id="225894"/>
    <lineage>
        <taxon>Bacteria</taxon>
        <taxon>Bacillati</taxon>
        <taxon>Actinomycetota</taxon>
        <taxon>Actinomycetes</taxon>
        <taxon>Micrococcales</taxon>
        <taxon>Micrococcaceae</taxon>
        <taxon>Glutamicibacter</taxon>
    </lineage>
</organism>
<feature type="coiled-coil region" evidence="1">
    <location>
        <begin position="282"/>
        <end position="309"/>
    </location>
</feature>
<dbReference type="EMBL" id="BMKX01000002">
    <property type="protein sequence ID" value="GGJ56214.1"/>
    <property type="molecule type" value="Genomic_DNA"/>
</dbReference>
<keyword evidence="4" id="KW-1185">Reference proteome</keyword>
<accession>A0ABQ2DHX7</accession>
<dbReference type="Pfam" id="PF13476">
    <property type="entry name" value="AAA_23"/>
    <property type="match status" value="1"/>
</dbReference>
<protein>
    <recommendedName>
        <fullName evidence="2">Rad50/SbcC-type AAA domain-containing protein</fullName>
    </recommendedName>
</protein>
<name>A0ABQ2DHX7_9MICC</name>